<dbReference type="SUPFAM" id="SSF53448">
    <property type="entry name" value="Nucleotide-diphospho-sugar transferases"/>
    <property type="match status" value="1"/>
</dbReference>
<gene>
    <name evidence="2" type="primary">rfbF_1</name>
    <name evidence="2" type="ORF">NIT7321_01975</name>
</gene>
<keyword evidence="3" id="KW-1185">Reference proteome</keyword>
<dbReference type="AlphaFoldDB" id="A0A0H5D1U5"/>
<dbReference type="Proteomes" id="UP000043764">
    <property type="component" value="Unassembled WGS sequence"/>
</dbReference>
<dbReference type="InterPro" id="IPR036513">
    <property type="entry name" value="STAS_dom_sf"/>
</dbReference>
<dbReference type="PANTHER" id="PTHR22572">
    <property type="entry name" value="SUGAR-1-PHOSPHATE GUANYL TRANSFERASE"/>
    <property type="match status" value="1"/>
</dbReference>
<dbReference type="Pfam" id="PF00132">
    <property type="entry name" value="Hexapep"/>
    <property type="match status" value="1"/>
</dbReference>
<keyword evidence="2" id="KW-0808">Transferase</keyword>
<dbReference type="InterPro" id="IPR050486">
    <property type="entry name" value="Mannose-1P_guanyltransferase"/>
</dbReference>
<dbReference type="GO" id="GO:0047343">
    <property type="term" value="F:glucose-1-phosphate cytidylyltransferase activity"/>
    <property type="evidence" value="ECO:0007669"/>
    <property type="project" value="UniProtKB-EC"/>
</dbReference>
<dbReference type="Gene3D" id="3.30.750.24">
    <property type="entry name" value="STAS domain"/>
    <property type="match status" value="1"/>
</dbReference>
<dbReference type="InterPro" id="IPR002645">
    <property type="entry name" value="STAS_dom"/>
</dbReference>
<keyword evidence="2" id="KW-0548">Nucleotidyltransferase</keyword>
<evidence type="ECO:0000313" key="3">
    <source>
        <dbReference type="Proteomes" id="UP000043764"/>
    </source>
</evidence>
<dbReference type="CDD" id="cd07043">
    <property type="entry name" value="STAS_anti-anti-sigma_factors"/>
    <property type="match status" value="1"/>
</dbReference>
<dbReference type="EC" id="2.7.7.33" evidence="2"/>
<dbReference type="Gene3D" id="2.160.10.10">
    <property type="entry name" value="Hexapeptide repeat proteins"/>
    <property type="match status" value="1"/>
</dbReference>
<organism evidence="2 3">
    <name type="scientific">Phaeobacter italicus</name>
    <dbReference type="NCBI Taxonomy" id="481446"/>
    <lineage>
        <taxon>Bacteria</taxon>
        <taxon>Pseudomonadati</taxon>
        <taxon>Pseudomonadota</taxon>
        <taxon>Alphaproteobacteria</taxon>
        <taxon>Rhodobacterales</taxon>
        <taxon>Roseobacteraceae</taxon>
        <taxon>Phaeobacter</taxon>
    </lineage>
</organism>
<dbReference type="Pfam" id="PF01740">
    <property type="entry name" value="STAS"/>
    <property type="match status" value="1"/>
</dbReference>
<dbReference type="EMBL" id="CVRL01000025">
    <property type="protein sequence ID" value="CRL11126.1"/>
    <property type="molecule type" value="Genomic_DNA"/>
</dbReference>
<feature type="domain" description="STAS" evidence="1">
    <location>
        <begin position="19"/>
        <end position="110"/>
    </location>
</feature>
<dbReference type="InterPro" id="IPR029044">
    <property type="entry name" value="Nucleotide-diphossugar_trans"/>
</dbReference>
<reference evidence="3" key="1">
    <citation type="submission" date="2015-05" db="EMBL/GenBank/DDBJ databases">
        <authorList>
            <person name="Rodrigo-Torres Lidia"/>
            <person name="Arahal R.David."/>
        </authorList>
    </citation>
    <scope>NUCLEOTIDE SEQUENCE [LARGE SCALE GENOMIC DNA]</scope>
    <source>
        <strain evidence="3">CECT 7321</strain>
    </source>
</reference>
<protein>
    <submittedName>
        <fullName evidence="2">Glucose-1-phosphate cytidylyltransferase</fullName>
        <ecNumber evidence="2">2.7.7.33</ecNumber>
    </submittedName>
</protein>
<evidence type="ECO:0000259" key="1">
    <source>
        <dbReference type="PROSITE" id="PS50801"/>
    </source>
</evidence>
<dbReference type="InterPro" id="IPR005835">
    <property type="entry name" value="NTP_transferase_dom"/>
</dbReference>
<evidence type="ECO:0000313" key="2">
    <source>
        <dbReference type="EMBL" id="CRL11126.1"/>
    </source>
</evidence>
<dbReference type="STRING" id="481446.NIT7645_01074"/>
<dbReference type="InterPro" id="IPR001451">
    <property type="entry name" value="Hexapep"/>
</dbReference>
<proteinExistence type="predicted"/>
<sequence length="497" mass="52824">MNYGFTCPDNIPVLHLNCGRLNAQAAQALHKAVRETRDAGRAAMLIDMSGVSRLTHCGLAALVECYGQNGGAITLGFFGITPKVLGRINKFGLGQQLPIYATKTDALEANVFRRHLLAGSRAVILAADAPRDLAPLSWDHATTMLDLLGQPVLSHLTGGLRRFGLRDVCIAAGHNAQDISHHLDADPDSRVILSKQGKEGTDGWEAAPLGTASTLAHLQREISYCQNDLIVLHGDTVGDIDLPAMMEHHRRSGALATVTAFPTEQSDHAHHGWVRSSPTGLVLGLGSPDTVIATSKALALGGIYILSPSAIRMVADRPAQDLERDLLPSLLANRAAIQIFESERRHRIRTGRDYTAVLQAVLRGEIAGLTPDAQEVEPGKWIAKGAEVSRTAKLRAPCFVGRNSIIGAHATLSGGTIIGADSYVGAGAQIDGSIIMPKSHVVEGSELTGQLASPFWAVETAIADGRSEGCEPLDAVRPLSSPQPATTVWRHLVRGVS</sequence>
<dbReference type="SUPFAM" id="SSF52091">
    <property type="entry name" value="SpoIIaa-like"/>
    <property type="match status" value="1"/>
</dbReference>
<dbReference type="Gene3D" id="3.90.550.10">
    <property type="entry name" value="Spore Coat Polysaccharide Biosynthesis Protein SpsA, Chain A"/>
    <property type="match status" value="1"/>
</dbReference>
<dbReference type="PROSITE" id="PS50801">
    <property type="entry name" value="STAS"/>
    <property type="match status" value="1"/>
</dbReference>
<dbReference type="RefSeq" id="WP_050673360.1">
    <property type="nucleotide sequence ID" value="NZ_CVRL01000025.1"/>
</dbReference>
<name>A0A0H5D1U5_9RHOB</name>
<dbReference type="Pfam" id="PF00483">
    <property type="entry name" value="NTP_transferase"/>
    <property type="match status" value="1"/>
</dbReference>
<accession>A0A0H5D1U5</accession>